<dbReference type="SUPFAM" id="SSF53067">
    <property type="entry name" value="Actin-like ATPase domain"/>
    <property type="match status" value="2"/>
</dbReference>
<protein>
    <submittedName>
        <fullName evidence="7">L-xylulose/3-keto-L-gulonate kinase</fullName>
        <ecNumber evidence="7">2.7.1.-</ecNumber>
    </submittedName>
</protein>
<keyword evidence="2 4" id="KW-0808">Transferase</keyword>
<dbReference type="PIRSF" id="PIRSF000538">
    <property type="entry name" value="GlpK"/>
    <property type="match status" value="1"/>
</dbReference>
<keyword evidence="8" id="KW-1185">Reference proteome</keyword>
<dbReference type="InterPro" id="IPR018484">
    <property type="entry name" value="FGGY_N"/>
</dbReference>
<evidence type="ECO:0000313" key="7">
    <source>
        <dbReference type="EMBL" id="CAB3675330.1"/>
    </source>
</evidence>
<proteinExistence type="inferred from homology"/>
<organism evidence="7 8">
    <name type="scientific">Achromobacter kerstersii</name>
    <dbReference type="NCBI Taxonomy" id="1353890"/>
    <lineage>
        <taxon>Bacteria</taxon>
        <taxon>Pseudomonadati</taxon>
        <taxon>Pseudomonadota</taxon>
        <taxon>Betaproteobacteria</taxon>
        <taxon>Burkholderiales</taxon>
        <taxon>Alcaligenaceae</taxon>
        <taxon>Achromobacter</taxon>
    </lineage>
</organism>
<feature type="domain" description="Carbohydrate kinase FGGY C-terminal" evidence="6">
    <location>
        <begin position="263"/>
        <end position="472"/>
    </location>
</feature>
<evidence type="ECO:0000313" key="8">
    <source>
        <dbReference type="Proteomes" id="UP000494269"/>
    </source>
</evidence>
<dbReference type="GO" id="GO:0016301">
    <property type="term" value="F:kinase activity"/>
    <property type="evidence" value="ECO:0007669"/>
    <property type="project" value="UniProtKB-KW"/>
</dbReference>
<evidence type="ECO:0000259" key="6">
    <source>
        <dbReference type="Pfam" id="PF02782"/>
    </source>
</evidence>
<sequence length="525" mass="52872">MNADIFLGIDMGSTGLKAVAFEAGTGATLAASGGALPYTHLPGGGCELSADAIESALMRALRSVAEQLGPRVVNIRALSCTGHGAGLYALDEQGRLLAGRAVASTDQRAAARARTVAQRWGDALYQEVGCRPWAGQSSLIAAELFDVHGGEHRKIRQLLFAKDYLTFLLSGEAATDASDVSTAGLLSLDSGAWSAMAFEAAGLSDLMARALPPIVPAGTVIGRLLPARAAACGLPAGLPIAVGAIDLLASLAAVGAVKTGHAVAVFGTWCVNAVVAPAREPKPDVGAIVRFGPASQWLYLENSPSSMANVAWLARTMPFTDAAAVGAAAVVDCAMSARLGAEGLRFLPFINGGGVAAGATAGFVGLKGHHGRAHMARAVIDAVVALHAWHLKRLAARGLGVPAAVGAGDGAEVGTAVGAAVGAAAGARIAALGGGARDPRLVQLLANFLGHPVQRCGDDETGARGAAGYAALSQGACADDVLPVRCVTVEPETAALQAHAEYFAGFEALIGSMAPAFEQLARPAP</sequence>
<dbReference type="AlphaFoldDB" id="A0A6S6ZHN3"/>
<feature type="domain" description="Carbohydrate kinase FGGY N-terminal" evidence="5">
    <location>
        <begin position="6"/>
        <end position="250"/>
    </location>
</feature>
<dbReference type="PANTHER" id="PTHR43095">
    <property type="entry name" value="SUGAR KINASE"/>
    <property type="match status" value="1"/>
</dbReference>
<dbReference type="EC" id="2.7.1.-" evidence="7"/>
<dbReference type="PANTHER" id="PTHR43095:SF3">
    <property type="entry name" value="L-XYLULOSE_3-KETO-L-GULONATE KINASE"/>
    <property type="match status" value="1"/>
</dbReference>
<dbReference type="InterPro" id="IPR018483">
    <property type="entry name" value="Carb_kinase_FGGY_CS"/>
</dbReference>
<dbReference type="RefSeq" id="WP_175169152.1">
    <property type="nucleotide sequence ID" value="NZ_CADIJQ010000001.1"/>
</dbReference>
<dbReference type="Proteomes" id="UP000494269">
    <property type="component" value="Unassembled WGS sequence"/>
</dbReference>
<dbReference type="Pfam" id="PF00370">
    <property type="entry name" value="FGGY_N"/>
    <property type="match status" value="1"/>
</dbReference>
<comment type="similarity">
    <text evidence="1 4">Belongs to the FGGY kinase family.</text>
</comment>
<gene>
    <name evidence="7" type="primary">lyx</name>
    <name evidence="7" type="ORF">LMG3441_01292</name>
</gene>
<dbReference type="PROSITE" id="PS00445">
    <property type="entry name" value="FGGY_KINASES_2"/>
    <property type="match status" value="1"/>
</dbReference>
<dbReference type="Pfam" id="PF02782">
    <property type="entry name" value="FGGY_C"/>
    <property type="match status" value="1"/>
</dbReference>
<evidence type="ECO:0000256" key="1">
    <source>
        <dbReference type="ARBA" id="ARBA00009156"/>
    </source>
</evidence>
<dbReference type="Gene3D" id="3.30.420.40">
    <property type="match status" value="2"/>
</dbReference>
<evidence type="ECO:0000256" key="2">
    <source>
        <dbReference type="ARBA" id="ARBA00022679"/>
    </source>
</evidence>
<reference evidence="7 8" key="1">
    <citation type="submission" date="2020-04" db="EMBL/GenBank/DDBJ databases">
        <authorList>
            <person name="De Canck E."/>
        </authorList>
    </citation>
    <scope>NUCLEOTIDE SEQUENCE [LARGE SCALE GENOMIC DNA]</scope>
    <source>
        <strain evidence="7 8">LMG 3441</strain>
    </source>
</reference>
<evidence type="ECO:0000256" key="3">
    <source>
        <dbReference type="ARBA" id="ARBA00022777"/>
    </source>
</evidence>
<dbReference type="GO" id="GO:0016773">
    <property type="term" value="F:phosphotransferase activity, alcohol group as acceptor"/>
    <property type="evidence" value="ECO:0007669"/>
    <property type="project" value="InterPro"/>
</dbReference>
<dbReference type="GO" id="GO:0005975">
    <property type="term" value="P:carbohydrate metabolic process"/>
    <property type="evidence" value="ECO:0007669"/>
    <property type="project" value="InterPro"/>
</dbReference>
<dbReference type="InterPro" id="IPR000577">
    <property type="entry name" value="Carb_kinase_FGGY"/>
</dbReference>
<evidence type="ECO:0000259" key="5">
    <source>
        <dbReference type="Pfam" id="PF00370"/>
    </source>
</evidence>
<dbReference type="InterPro" id="IPR043129">
    <property type="entry name" value="ATPase_NBD"/>
</dbReference>
<accession>A0A6S6ZHN3</accession>
<keyword evidence="3 4" id="KW-0418">Kinase</keyword>
<dbReference type="InterPro" id="IPR018485">
    <property type="entry name" value="FGGY_C"/>
</dbReference>
<dbReference type="InterPro" id="IPR050406">
    <property type="entry name" value="FGGY_Carb_Kinase"/>
</dbReference>
<evidence type="ECO:0000256" key="4">
    <source>
        <dbReference type="RuleBase" id="RU003733"/>
    </source>
</evidence>
<dbReference type="EMBL" id="CADIJQ010000001">
    <property type="protein sequence ID" value="CAB3675330.1"/>
    <property type="molecule type" value="Genomic_DNA"/>
</dbReference>
<name>A0A6S6ZHN3_9BURK</name>